<dbReference type="Gene3D" id="3.10.620.30">
    <property type="match status" value="1"/>
</dbReference>
<name>A0A365H4R4_9ACTN</name>
<keyword evidence="2" id="KW-0472">Membrane</keyword>
<dbReference type="InterPro" id="IPR038765">
    <property type="entry name" value="Papain-like_cys_pep_sf"/>
</dbReference>
<reference evidence="5 6" key="1">
    <citation type="submission" date="2018-06" db="EMBL/GenBank/DDBJ databases">
        <title>Actinomadura craniellae sp. nov. isolated from marine sponge Craniella sp.</title>
        <authorList>
            <person name="Li L."/>
            <person name="Xu Q.H."/>
            <person name="Lin H.W."/>
            <person name="Lu Y.H."/>
        </authorList>
    </citation>
    <scope>NUCLEOTIDE SEQUENCE [LARGE SCALE GENOMIC DNA]</scope>
    <source>
        <strain evidence="5 6">LHW63021</strain>
    </source>
</reference>
<dbReference type="PANTHER" id="PTHR42736">
    <property type="entry name" value="PROTEIN-GLUTAMINE GAMMA-GLUTAMYLTRANSFERASE"/>
    <property type="match status" value="1"/>
</dbReference>
<feature type="compositionally biased region" description="Low complexity" evidence="1">
    <location>
        <begin position="548"/>
        <end position="557"/>
    </location>
</feature>
<evidence type="ECO:0000256" key="3">
    <source>
        <dbReference type="SAM" id="SignalP"/>
    </source>
</evidence>
<dbReference type="OrthoDB" id="9804023at2"/>
<keyword evidence="2" id="KW-1133">Transmembrane helix</keyword>
<feature type="transmembrane region" description="Helical" evidence="2">
    <location>
        <begin position="29"/>
        <end position="49"/>
    </location>
</feature>
<dbReference type="Proteomes" id="UP000251891">
    <property type="component" value="Unassembled WGS sequence"/>
</dbReference>
<protein>
    <submittedName>
        <fullName evidence="5">Transglutaminase domain-containing protein</fullName>
    </submittedName>
</protein>
<dbReference type="InterPro" id="IPR052901">
    <property type="entry name" value="Bact_TGase-like"/>
</dbReference>
<evidence type="ECO:0000256" key="2">
    <source>
        <dbReference type="SAM" id="Phobius"/>
    </source>
</evidence>
<dbReference type="EMBL" id="QLYX01000007">
    <property type="protein sequence ID" value="RAY14039.1"/>
    <property type="molecule type" value="Genomic_DNA"/>
</dbReference>
<feature type="region of interest" description="Disordered" evidence="1">
    <location>
        <begin position="508"/>
        <end position="557"/>
    </location>
</feature>
<feature type="transmembrane region" description="Helical" evidence="2">
    <location>
        <begin position="115"/>
        <end position="133"/>
    </location>
</feature>
<dbReference type="SMART" id="SM00460">
    <property type="entry name" value="TGc"/>
    <property type="match status" value="1"/>
</dbReference>
<feature type="compositionally biased region" description="Low complexity" evidence="1">
    <location>
        <begin position="514"/>
        <end position="537"/>
    </location>
</feature>
<feature type="chain" id="PRO_5038720071" evidence="3">
    <location>
        <begin position="20"/>
        <end position="698"/>
    </location>
</feature>
<feature type="transmembrane region" description="Helical" evidence="2">
    <location>
        <begin position="140"/>
        <end position="157"/>
    </location>
</feature>
<feature type="signal peptide" evidence="3">
    <location>
        <begin position="1"/>
        <end position="19"/>
    </location>
</feature>
<dbReference type="SUPFAM" id="SSF54001">
    <property type="entry name" value="Cysteine proteinases"/>
    <property type="match status" value="1"/>
</dbReference>
<dbReference type="Pfam" id="PF01841">
    <property type="entry name" value="Transglut_core"/>
    <property type="match status" value="1"/>
</dbReference>
<evidence type="ECO:0000313" key="5">
    <source>
        <dbReference type="EMBL" id="RAY14039.1"/>
    </source>
</evidence>
<evidence type="ECO:0000313" key="6">
    <source>
        <dbReference type="Proteomes" id="UP000251891"/>
    </source>
</evidence>
<feature type="transmembrane region" description="Helical" evidence="2">
    <location>
        <begin position="186"/>
        <end position="205"/>
    </location>
</feature>
<keyword evidence="3" id="KW-0732">Signal</keyword>
<accession>A0A365H4R4</accession>
<feature type="domain" description="Transglutaminase-like" evidence="4">
    <location>
        <begin position="435"/>
        <end position="505"/>
    </location>
</feature>
<evidence type="ECO:0000259" key="4">
    <source>
        <dbReference type="SMART" id="SM00460"/>
    </source>
</evidence>
<gene>
    <name evidence="5" type="ORF">DPM19_17310</name>
</gene>
<organism evidence="5 6">
    <name type="scientific">Actinomadura craniellae</name>
    <dbReference type="NCBI Taxonomy" id="2231787"/>
    <lineage>
        <taxon>Bacteria</taxon>
        <taxon>Bacillati</taxon>
        <taxon>Actinomycetota</taxon>
        <taxon>Actinomycetes</taxon>
        <taxon>Streptosporangiales</taxon>
        <taxon>Thermomonosporaceae</taxon>
        <taxon>Actinomadura</taxon>
    </lineage>
</organism>
<evidence type="ECO:0000256" key="1">
    <source>
        <dbReference type="SAM" id="MobiDB-lite"/>
    </source>
</evidence>
<dbReference type="AlphaFoldDB" id="A0A365H4R4"/>
<keyword evidence="2" id="KW-0812">Transmembrane</keyword>
<feature type="transmembrane region" description="Helical" evidence="2">
    <location>
        <begin position="163"/>
        <end position="179"/>
    </location>
</feature>
<dbReference type="InterPro" id="IPR021878">
    <property type="entry name" value="TgpA_N"/>
</dbReference>
<comment type="caution">
    <text evidence="5">The sequence shown here is derived from an EMBL/GenBank/DDBJ whole genome shotgun (WGS) entry which is preliminary data.</text>
</comment>
<dbReference type="RefSeq" id="WP_111868951.1">
    <property type="nucleotide sequence ID" value="NZ_QLYX01000007.1"/>
</dbReference>
<feature type="compositionally biased region" description="Pro residues" evidence="1">
    <location>
        <begin position="538"/>
        <end position="547"/>
    </location>
</feature>
<dbReference type="PANTHER" id="PTHR42736:SF1">
    <property type="entry name" value="PROTEIN-GLUTAMINE GAMMA-GLUTAMYLTRANSFERASE"/>
    <property type="match status" value="1"/>
</dbReference>
<keyword evidence="6" id="KW-1185">Reference proteome</keyword>
<sequence length="698" mass="72585">MTARPALLLAAATTAPALAFAPGYTDPAVLLALLGVTATTAVAATKALVRRLPPTAALLAGLPLVLAAVVALAGWRPGQAPAAPGTLAAAIDALVHSGARVLTTTPPVPTTVDTLTLPLAGTWLAGAAATLALHAHRPLLALLPPVLLLAGALVLAGPDAPPAYSAVAVLVAAGTALLGDTGPRTLATAAALAGAALLGGTLVPADWPVRPADPRAAATPPSARQEALNPLGYLPAWTARPDQPLLDARTTRPVDLRWVTLTDFTGLTWLPESAYLPAGDTLPPADPTPARTTPHQATLTIRQLPGPWLPTPGHPRHITGLPIAHDTTSGTLVARDGHATGHRYTITADVPLWSTADTARALVPTDPTFDRYRELPPGAPARIREIAAIVAGTTSPYQQAARLADHLRTGYDLDVRARGGHGYANLAAFLVMPGEGRRGAGTADQFASAFAVLARAAGLPSRITVGFRPGHPDSAGTRHIRTGDATAWGEIYFDRVGWVPFDVTPGGRTTGSLAAPQGPEAAPAPARTAPRPAAATPTPTPAQPPGQDPDGASRSRSPLPAAVALLVLSPAAIPLLRHRRTRRRLHRGTAQERALGLWAELMDGLRLAGRQPPAGRTASDIISDITRAEDRTQPAHLERLAAHVTAAAFGPPATARPLDPQEIDAAIIAVHTHLRALRRTRPWPQRALWWLDPRPLFW</sequence>
<dbReference type="InterPro" id="IPR002931">
    <property type="entry name" value="Transglutaminase-like"/>
</dbReference>
<dbReference type="Pfam" id="PF11992">
    <property type="entry name" value="TgpA_N"/>
    <property type="match status" value="1"/>
</dbReference>
<feature type="transmembrane region" description="Helical" evidence="2">
    <location>
        <begin position="56"/>
        <end position="75"/>
    </location>
</feature>
<proteinExistence type="predicted"/>